<dbReference type="InterPro" id="IPR013216">
    <property type="entry name" value="Methyltransf_11"/>
</dbReference>
<dbReference type="Pfam" id="PF08241">
    <property type="entry name" value="Methyltransf_11"/>
    <property type="match status" value="1"/>
</dbReference>
<evidence type="ECO:0000313" key="3">
    <source>
        <dbReference type="Proteomes" id="UP001501237"/>
    </source>
</evidence>
<dbReference type="Proteomes" id="UP001501237">
    <property type="component" value="Unassembled WGS sequence"/>
</dbReference>
<proteinExistence type="predicted"/>
<dbReference type="CDD" id="cd02440">
    <property type="entry name" value="AdoMet_MTases"/>
    <property type="match status" value="1"/>
</dbReference>
<keyword evidence="3" id="KW-1185">Reference proteome</keyword>
<feature type="domain" description="Methyltransferase type 11" evidence="1">
    <location>
        <begin position="50"/>
        <end position="142"/>
    </location>
</feature>
<comment type="caution">
    <text evidence="2">The sequence shown here is derived from an EMBL/GenBank/DDBJ whole genome shotgun (WGS) entry which is preliminary data.</text>
</comment>
<dbReference type="SUPFAM" id="SSF53335">
    <property type="entry name" value="S-adenosyl-L-methionine-dependent methyltransferases"/>
    <property type="match status" value="1"/>
</dbReference>
<evidence type="ECO:0000259" key="1">
    <source>
        <dbReference type="Pfam" id="PF08241"/>
    </source>
</evidence>
<dbReference type="RefSeq" id="WP_344821078.1">
    <property type="nucleotide sequence ID" value="NZ_BAAAUV010000001.1"/>
</dbReference>
<dbReference type="Gene3D" id="3.40.50.150">
    <property type="entry name" value="Vaccinia Virus protein VP39"/>
    <property type="match status" value="1"/>
</dbReference>
<dbReference type="EMBL" id="BAAAUV010000001">
    <property type="protein sequence ID" value="GAA3192169.1"/>
    <property type="molecule type" value="Genomic_DNA"/>
</dbReference>
<accession>A0ABP6PVH1</accession>
<organism evidence="2 3">
    <name type="scientific">Actinocorallia longicatena</name>
    <dbReference type="NCBI Taxonomy" id="111803"/>
    <lineage>
        <taxon>Bacteria</taxon>
        <taxon>Bacillati</taxon>
        <taxon>Actinomycetota</taxon>
        <taxon>Actinomycetes</taxon>
        <taxon>Streptosporangiales</taxon>
        <taxon>Thermomonosporaceae</taxon>
        <taxon>Actinocorallia</taxon>
    </lineage>
</organism>
<gene>
    <name evidence="2" type="ORF">GCM10010468_00860</name>
</gene>
<sequence>MEASGPPASGTAVRFERWAEHYDASQLQRVLYEPVHREVAAGIDGRGRLLDIGCGTGRLLRYLAGRRQGLDLVGLDASTAMAARARTAAGTARVVVGRAERLPFAAEVFDVVLVTLSLSHWDDPGAGLAEIGRVCRPGALIMIADVMCPGELGRAMRARGLTVTSVRRVPSVAGIVEVGLLVAGKPRGP</sequence>
<dbReference type="InterPro" id="IPR029063">
    <property type="entry name" value="SAM-dependent_MTases_sf"/>
</dbReference>
<dbReference type="PANTHER" id="PTHR43591">
    <property type="entry name" value="METHYLTRANSFERASE"/>
    <property type="match status" value="1"/>
</dbReference>
<evidence type="ECO:0000313" key="2">
    <source>
        <dbReference type="EMBL" id="GAA3192169.1"/>
    </source>
</evidence>
<name>A0ABP6PVH1_9ACTN</name>
<protein>
    <recommendedName>
        <fullName evidence="1">Methyltransferase type 11 domain-containing protein</fullName>
    </recommendedName>
</protein>
<reference evidence="3" key="1">
    <citation type="journal article" date="2019" name="Int. J. Syst. Evol. Microbiol.">
        <title>The Global Catalogue of Microorganisms (GCM) 10K type strain sequencing project: providing services to taxonomists for standard genome sequencing and annotation.</title>
        <authorList>
            <consortium name="The Broad Institute Genomics Platform"/>
            <consortium name="The Broad Institute Genome Sequencing Center for Infectious Disease"/>
            <person name="Wu L."/>
            <person name="Ma J."/>
        </authorList>
    </citation>
    <scope>NUCLEOTIDE SEQUENCE [LARGE SCALE GENOMIC DNA]</scope>
    <source>
        <strain evidence="3">JCM 9377</strain>
    </source>
</reference>